<dbReference type="Pfam" id="PF20257">
    <property type="entry name" value="SAM_HAT_C"/>
    <property type="match status" value="1"/>
</dbReference>
<protein>
    <recommendedName>
        <fullName evidence="7">Chlorinase</fullName>
    </recommendedName>
</protein>
<dbReference type="PANTHER" id="PTHR35092:SF1">
    <property type="entry name" value="CHLORINASE MJ1651"/>
    <property type="match status" value="1"/>
</dbReference>
<sequence>MASLMVFLTDFGMEDGFAGVMKGVALSINPNLKFVDLTHNVKSFDILGGALILKAHYKYFPKGTVFVGVVDPGVGTKRKAIAVRTPNYYFVGPMNGLFDLVLREEKPLEVVELTNPRYRLKALNDTFHGRDIFTPAGAYITKGVPLKELGKKVTYKRFLKFPKPTRVRRKVVGEIIYADKFGNAVTNIPCGKFRFCTFRNLKGRFVKNFLQGYKSTPSFICGSFGLVEIFLPMDSFVDRFKAQRGERVICLV</sequence>
<feature type="domain" description="S-adenosyl-l-methionine hydroxide adenosyltransferase C-terminal" evidence="4">
    <location>
        <begin position="173"/>
        <end position="248"/>
    </location>
</feature>
<keyword evidence="1" id="KW-0949">S-adenosyl-L-methionine</keyword>
<evidence type="ECO:0000256" key="2">
    <source>
        <dbReference type="ARBA" id="ARBA00024035"/>
    </source>
</evidence>
<comment type="caution">
    <text evidence="5">The sequence shown here is derived from an EMBL/GenBank/DDBJ whole genome shotgun (WGS) entry which is preliminary data.</text>
</comment>
<accession>A0A9D1CEZ7</accession>
<name>A0A9D1CEZ7_AQUAO</name>
<dbReference type="PIRSF" id="PIRSF006779">
    <property type="entry name" value="UCP006779"/>
    <property type="match status" value="1"/>
</dbReference>
<gene>
    <name evidence="5" type="ORF">EYH37_03495</name>
</gene>
<dbReference type="InterPro" id="IPR023227">
    <property type="entry name" value="SAM_OH_AdoTrfase_C_sf"/>
</dbReference>
<evidence type="ECO:0000313" key="5">
    <source>
        <dbReference type="EMBL" id="HIP98410.1"/>
    </source>
</evidence>
<dbReference type="SUPFAM" id="SSF101852">
    <property type="entry name" value="Bacterial fluorinating enzyme, C-terminal domain"/>
    <property type="match status" value="1"/>
</dbReference>
<dbReference type="InterPro" id="IPR046469">
    <property type="entry name" value="SAM_HAT_N"/>
</dbReference>
<dbReference type="Gene3D" id="3.40.50.10790">
    <property type="entry name" value="S-adenosyl-l-methionine hydroxide adenosyltransferase, N-terminal"/>
    <property type="match status" value="1"/>
</dbReference>
<dbReference type="Proteomes" id="UP000606463">
    <property type="component" value="Unassembled WGS sequence"/>
</dbReference>
<evidence type="ECO:0000256" key="1">
    <source>
        <dbReference type="ARBA" id="ARBA00022691"/>
    </source>
</evidence>
<dbReference type="PANTHER" id="PTHR35092">
    <property type="entry name" value="CHLORINASE MJ1651"/>
    <property type="match status" value="1"/>
</dbReference>
<dbReference type="SUPFAM" id="SSF102522">
    <property type="entry name" value="Bacterial fluorinating enzyme, N-terminal domain"/>
    <property type="match status" value="1"/>
</dbReference>
<comment type="similarity">
    <text evidence="2">Belongs to the SAM hydrolase / SAM-dependent halogenase family.</text>
</comment>
<proteinExistence type="inferred from homology"/>
<feature type="domain" description="S-adenosyl-l-methionine hydroxide adenosyltransferase N-terminal" evidence="3">
    <location>
        <begin position="6"/>
        <end position="150"/>
    </location>
</feature>
<evidence type="ECO:0000259" key="4">
    <source>
        <dbReference type="Pfam" id="PF20257"/>
    </source>
</evidence>
<dbReference type="InterPro" id="IPR046470">
    <property type="entry name" value="SAM_HAT_C"/>
</dbReference>
<evidence type="ECO:0008006" key="7">
    <source>
        <dbReference type="Google" id="ProtNLM"/>
    </source>
</evidence>
<reference evidence="5" key="1">
    <citation type="journal article" date="2020" name="ISME J.">
        <title>Gammaproteobacteria mediating utilization of methyl-, sulfur- and petroleum organic compounds in deep ocean hydrothermal plumes.</title>
        <authorList>
            <person name="Zhou Z."/>
            <person name="Liu Y."/>
            <person name="Pan J."/>
            <person name="Cron B.R."/>
            <person name="Toner B.M."/>
            <person name="Anantharaman K."/>
            <person name="Breier J.A."/>
            <person name="Dick G.J."/>
            <person name="Li M."/>
        </authorList>
    </citation>
    <scope>NUCLEOTIDE SEQUENCE</scope>
    <source>
        <strain evidence="5">SZUA-1501</strain>
    </source>
</reference>
<dbReference type="AlphaFoldDB" id="A0A9D1CEZ7"/>
<evidence type="ECO:0000313" key="6">
    <source>
        <dbReference type="Proteomes" id="UP000606463"/>
    </source>
</evidence>
<evidence type="ECO:0000259" key="3">
    <source>
        <dbReference type="Pfam" id="PF01887"/>
    </source>
</evidence>
<dbReference type="Gene3D" id="2.40.30.90">
    <property type="entry name" value="Bacterial fluorinating enzyme like"/>
    <property type="match status" value="1"/>
</dbReference>
<organism evidence="5 6">
    <name type="scientific">Aquifex aeolicus</name>
    <dbReference type="NCBI Taxonomy" id="63363"/>
    <lineage>
        <taxon>Bacteria</taxon>
        <taxon>Pseudomonadati</taxon>
        <taxon>Aquificota</taxon>
        <taxon>Aquificia</taxon>
        <taxon>Aquificales</taxon>
        <taxon>Aquificaceae</taxon>
        <taxon>Aquifex</taxon>
    </lineage>
</organism>
<dbReference type="EMBL" id="DQVE01000036">
    <property type="protein sequence ID" value="HIP98410.1"/>
    <property type="molecule type" value="Genomic_DNA"/>
</dbReference>
<dbReference type="InterPro" id="IPR023228">
    <property type="entry name" value="SAM_OH_AdoTrfase_N_sf"/>
</dbReference>
<dbReference type="Pfam" id="PF01887">
    <property type="entry name" value="SAM_HAT_N"/>
    <property type="match status" value="1"/>
</dbReference>
<dbReference type="InterPro" id="IPR002747">
    <property type="entry name" value="SAM_OH_AdoTrfase"/>
</dbReference>